<reference evidence="4" key="1">
    <citation type="submission" date="2022-11" db="UniProtKB">
        <authorList>
            <consortium name="WormBaseParasite"/>
        </authorList>
    </citation>
    <scope>IDENTIFICATION</scope>
</reference>
<dbReference type="Pfam" id="PF00069">
    <property type="entry name" value="Pkinase"/>
    <property type="match status" value="1"/>
</dbReference>
<keyword evidence="1" id="KW-0547">Nucleotide-binding</keyword>
<dbReference type="InterPro" id="IPR017441">
    <property type="entry name" value="Protein_kinase_ATP_BS"/>
</dbReference>
<dbReference type="PANTHER" id="PTHR11909">
    <property type="entry name" value="CASEIN KINASE-RELATED"/>
    <property type="match status" value="1"/>
</dbReference>
<feature type="domain" description="Protein kinase" evidence="2">
    <location>
        <begin position="50"/>
        <end position="318"/>
    </location>
</feature>
<dbReference type="InterPro" id="IPR000719">
    <property type="entry name" value="Prot_kinase_dom"/>
</dbReference>
<dbReference type="FunFam" id="1.10.510.10:FF:000932">
    <property type="entry name" value="Protein CBG09188"/>
    <property type="match status" value="1"/>
</dbReference>
<keyword evidence="3" id="KW-1185">Reference proteome</keyword>
<proteinExistence type="predicted"/>
<dbReference type="Proteomes" id="UP000887569">
    <property type="component" value="Unplaced"/>
</dbReference>
<dbReference type="Gene3D" id="1.10.510.10">
    <property type="entry name" value="Transferase(Phosphotransferase) domain 1"/>
    <property type="match status" value="1"/>
</dbReference>
<evidence type="ECO:0000256" key="1">
    <source>
        <dbReference type="PROSITE-ProRule" id="PRU10141"/>
    </source>
</evidence>
<organism evidence="3 4">
    <name type="scientific">Parascaris univalens</name>
    <name type="common">Nematode worm</name>
    <dbReference type="NCBI Taxonomy" id="6257"/>
    <lineage>
        <taxon>Eukaryota</taxon>
        <taxon>Metazoa</taxon>
        <taxon>Ecdysozoa</taxon>
        <taxon>Nematoda</taxon>
        <taxon>Chromadorea</taxon>
        <taxon>Rhabditida</taxon>
        <taxon>Spirurina</taxon>
        <taxon>Ascaridomorpha</taxon>
        <taxon>Ascaridoidea</taxon>
        <taxon>Ascarididae</taxon>
        <taxon>Parascaris</taxon>
    </lineage>
</organism>
<dbReference type="GO" id="GO:0005524">
    <property type="term" value="F:ATP binding"/>
    <property type="evidence" value="ECO:0007669"/>
    <property type="project" value="UniProtKB-UniRule"/>
</dbReference>
<dbReference type="GO" id="GO:0004672">
    <property type="term" value="F:protein kinase activity"/>
    <property type="evidence" value="ECO:0007669"/>
    <property type="project" value="InterPro"/>
</dbReference>
<keyword evidence="1" id="KW-0067">ATP-binding</keyword>
<dbReference type="SUPFAM" id="SSF56112">
    <property type="entry name" value="Protein kinase-like (PK-like)"/>
    <property type="match status" value="1"/>
</dbReference>
<dbReference type="PROSITE" id="PS00107">
    <property type="entry name" value="PROTEIN_KINASE_ATP"/>
    <property type="match status" value="1"/>
</dbReference>
<dbReference type="AlphaFoldDB" id="A0A915CI27"/>
<evidence type="ECO:0000259" key="2">
    <source>
        <dbReference type="PROSITE" id="PS50011"/>
    </source>
</evidence>
<dbReference type="InterPro" id="IPR050235">
    <property type="entry name" value="CK1_Ser-Thr_kinase"/>
</dbReference>
<evidence type="ECO:0000313" key="3">
    <source>
        <dbReference type="Proteomes" id="UP000887569"/>
    </source>
</evidence>
<protein>
    <submittedName>
        <fullName evidence="4">Protein kinase domain-containing protein</fullName>
    </submittedName>
</protein>
<feature type="binding site" evidence="1">
    <location>
        <position position="79"/>
    </location>
    <ligand>
        <name>ATP</name>
        <dbReference type="ChEBI" id="CHEBI:30616"/>
    </ligand>
</feature>
<name>A0A915CI27_PARUN</name>
<dbReference type="SMART" id="SM00220">
    <property type="entry name" value="S_TKc"/>
    <property type="match status" value="1"/>
</dbReference>
<sequence>HKVAGWPLSGKHLIACRISAVRARSREMSKELSPKLPKQGETFKTKKAHYETLKLLGKGGFGAVYEVRRLSDGDVFAMKCELIDVRKRVLIMDCNVLRGAQCLGSKHFCEIYDRGKQPERFRFLIMKLVGRNLWDLRVERRQQRFTLNTALKAAEQCLECIEHLHKIGFLHRDIKPGNFAIGRPENNEHHTIFMLDFGLCRQFSTADKDLRLPREMAPFRGTTRYASITALKQLEQSRKDDVESWFYVTVEWTTGALPWKKLRGPDKDEVLRWKEEVREGEALDHFLKDCPKREFSTILAYIDTLEYESIPDYDHIYYCIQHAAKANGIAVDEPLDWDPQHRYHGPIVDLKARRKNEEEINNRNRNEDDNHQQLAIAMIK</sequence>
<evidence type="ECO:0000313" key="4">
    <source>
        <dbReference type="WBParaSite" id="PgR219_g004_t02"/>
    </source>
</evidence>
<accession>A0A915CI27</accession>
<dbReference type="WBParaSite" id="PgR219_g004_t02">
    <property type="protein sequence ID" value="PgR219_g004_t02"/>
    <property type="gene ID" value="PgR219_g004"/>
</dbReference>
<dbReference type="InterPro" id="IPR011009">
    <property type="entry name" value="Kinase-like_dom_sf"/>
</dbReference>
<dbReference type="PROSITE" id="PS50011">
    <property type="entry name" value="PROTEIN_KINASE_DOM"/>
    <property type="match status" value="1"/>
</dbReference>